<dbReference type="AlphaFoldDB" id="A0A5P1FU62"/>
<dbReference type="Pfam" id="PF12146">
    <property type="entry name" value="Hydrolase_4"/>
    <property type="match status" value="1"/>
</dbReference>
<proteinExistence type="predicted"/>
<name>A0A5P1FU62_ASPOF</name>
<dbReference type="OMA" id="TNICERN"/>
<protein>
    <recommendedName>
        <fullName evidence="1">Serine aminopeptidase S33 domain-containing protein</fullName>
    </recommendedName>
</protein>
<organism evidence="2 3">
    <name type="scientific">Asparagus officinalis</name>
    <name type="common">Garden asparagus</name>
    <dbReference type="NCBI Taxonomy" id="4686"/>
    <lineage>
        <taxon>Eukaryota</taxon>
        <taxon>Viridiplantae</taxon>
        <taxon>Streptophyta</taxon>
        <taxon>Embryophyta</taxon>
        <taxon>Tracheophyta</taxon>
        <taxon>Spermatophyta</taxon>
        <taxon>Magnoliopsida</taxon>
        <taxon>Liliopsida</taxon>
        <taxon>Asparagales</taxon>
        <taxon>Asparagaceae</taxon>
        <taxon>Asparagoideae</taxon>
        <taxon>Asparagus</taxon>
    </lineage>
</organism>
<dbReference type="InterPro" id="IPR051044">
    <property type="entry name" value="MAG_DAG_Lipase"/>
</dbReference>
<dbReference type="EMBL" id="CM007381">
    <property type="protein sequence ID" value="ONK81768.1"/>
    <property type="molecule type" value="Genomic_DNA"/>
</dbReference>
<evidence type="ECO:0000259" key="1">
    <source>
        <dbReference type="Pfam" id="PF12146"/>
    </source>
</evidence>
<accession>A0A5P1FU62</accession>
<dbReference type="Proteomes" id="UP000243459">
    <property type="component" value="Chromosome 1"/>
</dbReference>
<dbReference type="SUPFAM" id="SSF53474">
    <property type="entry name" value="alpha/beta-Hydrolases"/>
    <property type="match status" value="1"/>
</dbReference>
<sequence>MAQGSEIIKYEEEFIQNSRGLKLFTCRWIPANQDPKALIFLCHGYAMECSISMKGTGIQLAKAGYAVYGIDLEGHGKSSGLQGYIPSFENIVNDCDEHFTNICERNENEKKKRFIFGESMGGALVLLLHRKKPTYWDGAILVAPMCKV</sequence>
<evidence type="ECO:0000313" key="2">
    <source>
        <dbReference type="EMBL" id="ONK81768.1"/>
    </source>
</evidence>
<dbReference type="Gene3D" id="3.40.50.1820">
    <property type="entry name" value="alpha/beta hydrolase"/>
    <property type="match status" value="1"/>
</dbReference>
<dbReference type="Gramene" id="ONK81768">
    <property type="protein sequence ID" value="ONK81768"/>
    <property type="gene ID" value="A4U43_C01F32680"/>
</dbReference>
<gene>
    <name evidence="2" type="ORF">A4U43_C01F32680</name>
</gene>
<feature type="domain" description="Serine aminopeptidase S33" evidence="1">
    <location>
        <begin position="33"/>
        <end position="148"/>
    </location>
</feature>
<dbReference type="InterPro" id="IPR029058">
    <property type="entry name" value="AB_hydrolase_fold"/>
</dbReference>
<evidence type="ECO:0000313" key="3">
    <source>
        <dbReference type="Proteomes" id="UP000243459"/>
    </source>
</evidence>
<dbReference type="PANTHER" id="PTHR11614">
    <property type="entry name" value="PHOSPHOLIPASE-RELATED"/>
    <property type="match status" value="1"/>
</dbReference>
<keyword evidence="3" id="KW-1185">Reference proteome</keyword>
<reference evidence="3" key="1">
    <citation type="journal article" date="2017" name="Nat. Commun.">
        <title>The asparagus genome sheds light on the origin and evolution of a young Y chromosome.</title>
        <authorList>
            <person name="Harkess A."/>
            <person name="Zhou J."/>
            <person name="Xu C."/>
            <person name="Bowers J.E."/>
            <person name="Van der Hulst R."/>
            <person name="Ayyampalayam S."/>
            <person name="Mercati F."/>
            <person name="Riccardi P."/>
            <person name="McKain M.R."/>
            <person name="Kakrana A."/>
            <person name="Tang H."/>
            <person name="Ray J."/>
            <person name="Groenendijk J."/>
            <person name="Arikit S."/>
            <person name="Mathioni S.M."/>
            <person name="Nakano M."/>
            <person name="Shan H."/>
            <person name="Telgmann-Rauber A."/>
            <person name="Kanno A."/>
            <person name="Yue Z."/>
            <person name="Chen H."/>
            <person name="Li W."/>
            <person name="Chen Y."/>
            <person name="Xu X."/>
            <person name="Zhang Y."/>
            <person name="Luo S."/>
            <person name="Chen H."/>
            <person name="Gao J."/>
            <person name="Mao Z."/>
            <person name="Pires J.C."/>
            <person name="Luo M."/>
            <person name="Kudrna D."/>
            <person name="Wing R.A."/>
            <person name="Meyers B.C."/>
            <person name="Yi K."/>
            <person name="Kong H."/>
            <person name="Lavrijsen P."/>
            <person name="Sunseri F."/>
            <person name="Falavigna A."/>
            <person name="Ye Y."/>
            <person name="Leebens-Mack J.H."/>
            <person name="Chen G."/>
        </authorList>
    </citation>
    <scope>NUCLEOTIDE SEQUENCE [LARGE SCALE GENOMIC DNA]</scope>
    <source>
        <strain evidence="3">cv. DH0086</strain>
    </source>
</reference>
<dbReference type="InterPro" id="IPR022742">
    <property type="entry name" value="Hydrolase_4"/>
</dbReference>
<dbReference type="OrthoDB" id="2498029at2759"/>